<dbReference type="InterPro" id="IPR016024">
    <property type="entry name" value="ARM-type_fold"/>
</dbReference>
<dbReference type="PANTHER" id="PTHR15651">
    <property type="entry name" value="ARMADILLO REPEAT-CONTAINING PROTEIN 8"/>
    <property type="match status" value="1"/>
</dbReference>
<evidence type="ECO:0000256" key="4">
    <source>
        <dbReference type="ARBA" id="ARBA00022737"/>
    </source>
</evidence>
<evidence type="ECO:0000256" key="3">
    <source>
        <dbReference type="ARBA" id="ARBA00022490"/>
    </source>
</evidence>
<keyword evidence="3" id="KW-0963">Cytoplasm</keyword>
<dbReference type="GO" id="GO:0034657">
    <property type="term" value="C:GID complex"/>
    <property type="evidence" value="ECO:0007669"/>
    <property type="project" value="TreeGrafter"/>
</dbReference>
<keyword evidence="5" id="KW-0539">Nucleus</keyword>
<protein>
    <submittedName>
        <fullName evidence="8">ARM repeat-containing protein</fullName>
    </submittedName>
</protein>
<dbReference type="Proteomes" id="UP000799424">
    <property type="component" value="Unassembled WGS sequence"/>
</dbReference>
<feature type="compositionally biased region" description="Polar residues" evidence="7">
    <location>
        <begin position="893"/>
        <end position="908"/>
    </location>
</feature>
<name>A0A6A6ZZI6_9PLEO</name>
<dbReference type="InterPro" id="IPR000225">
    <property type="entry name" value="Armadillo"/>
</dbReference>
<evidence type="ECO:0000256" key="7">
    <source>
        <dbReference type="SAM" id="MobiDB-lite"/>
    </source>
</evidence>
<feature type="compositionally biased region" description="Low complexity" evidence="7">
    <location>
        <begin position="872"/>
        <end position="888"/>
    </location>
</feature>
<dbReference type="Gene3D" id="1.25.10.10">
    <property type="entry name" value="Leucine-rich Repeat Variant"/>
    <property type="match status" value="3"/>
</dbReference>
<dbReference type="EMBL" id="MU006226">
    <property type="protein sequence ID" value="KAF2826411.1"/>
    <property type="molecule type" value="Genomic_DNA"/>
</dbReference>
<keyword evidence="9" id="KW-1185">Reference proteome</keyword>
<evidence type="ECO:0000313" key="9">
    <source>
        <dbReference type="Proteomes" id="UP000799424"/>
    </source>
</evidence>
<accession>A0A6A6ZZI6</accession>
<organism evidence="8 9">
    <name type="scientific">Ophiobolus disseminans</name>
    <dbReference type="NCBI Taxonomy" id="1469910"/>
    <lineage>
        <taxon>Eukaryota</taxon>
        <taxon>Fungi</taxon>
        <taxon>Dikarya</taxon>
        <taxon>Ascomycota</taxon>
        <taxon>Pezizomycotina</taxon>
        <taxon>Dothideomycetes</taxon>
        <taxon>Pleosporomycetidae</taxon>
        <taxon>Pleosporales</taxon>
        <taxon>Pleosporineae</taxon>
        <taxon>Phaeosphaeriaceae</taxon>
        <taxon>Ophiobolus</taxon>
    </lineage>
</organism>
<dbReference type="SMART" id="SM00185">
    <property type="entry name" value="ARM"/>
    <property type="match status" value="5"/>
</dbReference>
<dbReference type="SUPFAM" id="SSF48371">
    <property type="entry name" value="ARM repeat"/>
    <property type="match status" value="2"/>
</dbReference>
<evidence type="ECO:0000256" key="5">
    <source>
        <dbReference type="ARBA" id="ARBA00023242"/>
    </source>
</evidence>
<dbReference type="PROSITE" id="PS50176">
    <property type="entry name" value="ARM_REPEAT"/>
    <property type="match status" value="1"/>
</dbReference>
<feature type="region of interest" description="Disordered" evidence="7">
    <location>
        <begin position="870"/>
        <end position="908"/>
    </location>
</feature>
<evidence type="ECO:0000256" key="2">
    <source>
        <dbReference type="ARBA" id="ARBA00004496"/>
    </source>
</evidence>
<dbReference type="Pfam" id="PF00514">
    <property type="entry name" value="Arm"/>
    <property type="match status" value="1"/>
</dbReference>
<dbReference type="PANTHER" id="PTHR15651:SF7">
    <property type="entry name" value="ARMADILLO REPEAT-CONTAINING PROTEIN 8"/>
    <property type="match status" value="1"/>
</dbReference>
<reference evidence="8" key="1">
    <citation type="journal article" date="2020" name="Stud. Mycol.">
        <title>101 Dothideomycetes genomes: a test case for predicting lifestyles and emergence of pathogens.</title>
        <authorList>
            <person name="Haridas S."/>
            <person name="Albert R."/>
            <person name="Binder M."/>
            <person name="Bloem J."/>
            <person name="Labutti K."/>
            <person name="Salamov A."/>
            <person name="Andreopoulos B."/>
            <person name="Baker S."/>
            <person name="Barry K."/>
            <person name="Bills G."/>
            <person name="Bluhm B."/>
            <person name="Cannon C."/>
            <person name="Castanera R."/>
            <person name="Culley D."/>
            <person name="Daum C."/>
            <person name="Ezra D."/>
            <person name="Gonzalez J."/>
            <person name="Henrissat B."/>
            <person name="Kuo A."/>
            <person name="Liang C."/>
            <person name="Lipzen A."/>
            <person name="Lutzoni F."/>
            <person name="Magnuson J."/>
            <person name="Mondo S."/>
            <person name="Nolan M."/>
            <person name="Ohm R."/>
            <person name="Pangilinan J."/>
            <person name="Park H.-J."/>
            <person name="Ramirez L."/>
            <person name="Alfaro M."/>
            <person name="Sun H."/>
            <person name="Tritt A."/>
            <person name="Yoshinaga Y."/>
            <person name="Zwiers L.-H."/>
            <person name="Turgeon B."/>
            <person name="Goodwin S."/>
            <person name="Spatafora J."/>
            <person name="Crous P."/>
            <person name="Grigoriev I."/>
        </authorList>
    </citation>
    <scope>NUCLEOTIDE SEQUENCE</scope>
    <source>
        <strain evidence="8">CBS 113818</strain>
    </source>
</reference>
<dbReference type="AlphaFoldDB" id="A0A6A6ZZI6"/>
<feature type="region of interest" description="Disordered" evidence="7">
    <location>
        <begin position="770"/>
        <end position="794"/>
    </location>
</feature>
<sequence length="1089" mass="119411">MGRSAIPPALIELANPTAPEAQVAALQNLKNEIVGHEQRKELAVTHGVIKPLAGLLRAEARKGGKRRRSQANGHGSGLFSETRRSIAEWTTEDELRFQATLVVGSLANGGPAFIAPMLAGNVLPPLLEALRSSETPPKLVTTALKTLNQIVDAVAQEKPWVDMSDTSSKSTLAFAVSEHVYTRPVIDSLAEILSQSAGTVKANQQISSAVRLIMKTCQEENQKKMLVDAGMLDLLASKLTAIAAADEVIQDADAKPANRDQLPRACLSDILEAIAAIIKDSHFYTARFLYSQSIQQLFGWPKDRTTAAYDNYNGSSQPTWDKLIPRVQTMTSKSDPYAKAWPVLGSYTAANAENYGRLPSVDTLQQPTGRGVITDESESPLFIWLMYVARRGEGRERLSACWLLAILKKFSERWPLNDPSKATRERHFSYLIIPLIVKMVEESSPTSDHAKKAYAAGSTAKEEMRFVLERSPLVLAELVTSNKALQSAAVDARILPTLVQILKRSFDTVTTSSKPLWQPKSSLHQVQDPMVDPASSTLGRSGLSLDVLHAFKYRESVLLALAALAGDQDPLRKLVIEMGAATHIVEAMVPYAENTETGAAPTTAKDGNPEPVLIAACKVTRSLSRSVSVLRTSLIDHGVAQPVYELLNHPSVKVQIAATEVITNLVLELSPMRPEIIEAGVLRALCEQCRSANFNLRFGSLWALKHLCLGLPQAMKIQCLDELGVGWLVQVLNGEPSKPAMGTPNAAGEQVDLLNAMDEPHMDVDEDVSEEEDEDTMADSMPSISRLQRPGSRYTSATNIRDRLQQIRNDEQDIRLNGERDDIRIQEQALDFIRNFISEEQSTGEMIDHLLKSFGHSRFFELLDAKIRPKNSSSSTSSSQTSQPQTSPAGPTYWTNTAQRTFSSPAPQQQHQYTWSNYPASELVLATVYVLVHIANGRPAHRSLLISQTTLMQHVLPLLSHSRREIRAMCAWFLQNLLWQEDSSDEAPTRERAHLLRNLGFEEGAKRLAADMDQDVKERARTVNDMFAKYLADNHGHATRGGAYGGQGQGFGGADMGGLGGMGGRLGGLHGWRHDSRGGIGLVEGVLNE</sequence>
<evidence type="ECO:0000256" key="1">
    <source>
        <dbReference type="ARBA" id="ARBA00004123"/>
    </source>
</evidence>
<evidence type="ECO:0000256" key="6">
    <source>
        <dbReference type="PROSITE-ProRule" id="PRU00259"/>
    </source>
</evidence>
<dbReference type="GO" id="GO:0005737">
    <property type="term" value="C:cytoplasm"/>
    <property type="evidence" value="ECO:0007669"/>
    <property type="project" value="UniProtKB-SubCell"/>
</dbReference>
<feature type="repeat" description="ARM" evidence="6">
    <location>
        <begin position="121"/>
        <end position="150"/>
    </location>
</feature>
<dbReference type="GO" id="GO:0005634">
    <property type="term" value="C:nucleus"/>
    <property type="evidence" value="ECO:0007669"/>
    <property type="project" value="UniProtKB-SubCell"/>
</dbReference>
<proteinExistence type="predicted"/>
<keyword evidence="4" id="KW-0677">Repeat</keyword>
<dbReference type="OrthoDB" id="5559898at2759"/>
<feature type="region of interest" description="Disordered" evidence="7">
    <location>
        <begin position="60"/>
        <end position="79"/>
    </location>
</feature>
<dbReference type="GO" id="GO:0043161">
    <property type="term" value="P:proteasome-mediated ubiquitin-dependent protein catabolic process"/>
    <property type="evidence" value="ECO:0007669"/>
    <property type="project" value="TreeGrafter"/>
</dbReference>
<comment type="subcellular location">
    <subcellularLocation>
        <location evidence="2">Cytoplasm</location>
    </subcellularLocation>
    <subcellularLocation>
        <location evidence="1">Nucleus</location>
    </subcellularLocation>
</comment>
<dbReference type="InterPro" id="IPR038739">
    <property type="entry name" value="ARMC8/Vid28"/>
</dbReference>
<evidence type="ECO:0000313" key="8">
    <source>
        <dbReference type="EMBL" id="KAF2826411.1"/>
    </source>
</evidence>
<dbReference type="InterPro" id="IPR011989">
    <property type="entry name" value="ARM-like"/>
</dbReference>
<gene>
    <name evidence="8" type="ORF">CC86DRAFT_455910</name>
</gene>